<gene>
    <name evidence="2" type="ORF">CPEL01642_LOCUS15827</name>
</gene>
<feature type="domain" description="SHOCT" evidence="1">
    <location>
        <begin position="208"/>
        <end position="232"/>
    </location>
</feature>
<proteinExistence type="predicted"/>
<name>A0A7S0LGY0_9EUKA</name>
<dbReference type="InterPro" id="IPR018649">
    <property type="entry name" value="SHOCT"/>
</dbReference>
<dbReference type="EMBL" id="HBEY01033172">
    <property type="protein sequence ID" value="CAD8612447.1"/>
    <property type="molecule type" value="Transcribed_RNA"/>
</dbReference>
<evidence type="ECO:0000313" key="2">
    <source>
        <dbReference type="EMBL" id="CAD8612447.1"/>
    </source>
</evidence>
<reference evidence="2" key="1">
    <citation type="submission" date="2021-01" db="EMBL/GenBank/DDBJ databases">
        <authorList>
            <person name="Corre E."/>
            <person name="Pelletier E."/>
            <person name="Niang G."/>
            <person name="Scheremetjew M."/>
            <person name="Finn R."/>
            <person name="Kale V."/>
            <person name="Holt S."/>
            <person name="Cochrane G."/>
            <person name="Meng A."/>
            <person name="Brown T."/>
            <person name="Cohen L."/>
        </authorList>
    </citation>
    <scope>NUCLEOTIDE SEQUENCE</scope>
    <source>
        <strain evidence="2">PLY182g</strain>
    </source>
</reference>
<protein>
    <recommendedName>
        <fullName evidence="1">SHOCT domain-containing protein</fullName>
    </recommendedName>
</protein>
<organism evidence="2">
    <name type="scientific">Coccolithus braarudii</name>
    <dbReference type="NCBI Taxonomy" id="221442"/>
    <lineage>
        <taxon>Eukaryota</taxon>
        <taxon>Haptista</taxon>
        <taxon>Haptophyta</taxon>
        <taxon>Prymnesiophyceae</taxon>
        <taxon>Coccolithales</taxon>
        <taxon>Coccolithaceae</taxon>
        <taxon>Coccolithus</taxon>
    </lineage>
</organism>
<sequence>MEAAAPADSANKLPGNGTADDIARAKAVVAPNETILAVWRCPKEEAFNAMCGTTPILICFWCPVVWCSALPAKAIYESTIYVLTEQNLYRDIGDFSCSCVRVPPVRAQIALGEINMTTISVKENYGTECFGACFPVSALYFNTPSGHAFANFGASKHRPANQTMIVMGGDKGFAEAICDLIKDKVQSAGVASPVPVSIEMARDDPTETIAKLKSLLDSGAITQDEFDQQKAEQLSRL</sequence>
<accession>A0A7S0LGY0</accession>
<dbReference type="AlphaFoldDB" id="A0A7S0LGY0"/>
<dbReference type="Pfam" id="PF09851">
    <property type="entry name" value="SHOCT"/>
    <property type="match status" value="1"/>
</dbReference>
<evidence type="ECO:0000259" key="1">
    <source>
        <dbReference type="Pfam" id="PF09851"/>
    </source>
</evidence>